<comment type="similarity">
    <text evidence="2 11">Belongs to the glycosyl hydrolase 7 (cellulase C) family.</text>
</comment>
<dbReference type="GO" id="GO:0005576">
    <property type="term" value="C:extracellular region"/>
    <property type="evidence" value="ECO:0007669"/>
    <property type="project" value="InterPro"/>
</dbReference>
<keyword evidence="7" id="KW-0325">Glycoprotein</keyword>
<dbReference type="InterPro" id="IPR035971">
    <property type="entry name" value="CBD_sf"/>
</dbReference>
<keyword evidence="6" id="KW-1015">Disulfide bond</keyword>
<dbReference type="Pfam" id="PF00734">
    <property type="entry name" value="CBM_1"/>
    <property type="match status" value="1"/>
</dbReference>
<dbReference type="InterPro" id="IPR000254">
    <property type="entry name" value="CBD"/>
</dbReference>
<evidence type="ECO:0000256" key="12">
    <source>
        <dbReference type="SAM" id="MobiDB-lite"/>
    </source>
</evidence>
<dbReference type="EC" id="3.2.1.-" evidence="11"/>
<dbReference type="GO" id="GO:0030248">
    <property type="term" value="F:cellulose binding"/>
    <property type="evidence" value="ECO:0007669"/>
    <property type="project" value="InterPro"/>
</dbReference>
<protein>
    <recommendedName>
        <fullName evidence="11">Glucanase</fullName>
        <ecNumber evidence="11">3.2.1.-</ecNumber>
    </recommendedName>
</protein>
<feature type="domain" description="CBM1" evidence="14">
    <location>
        <begin position="504"/>
        <end position="540"/>
    </location>
</feature>
<evidence type="ECO:0000256" key="13">
    <source>
        <dbReference type="SAM" id="SignalP"/>
    </source>
</evidence>
<comment type="catalytic activity">
    <reaction evidence="1">
        <text>Hydrolysis of (1-&gt;4)-beta-D-glucosidic linkages in cellulose and cellotetraose, releasing cellobiose from the non-reducing ends of the chains.</text>
        <dbReference type="EC" id="3.2.1.91"/>
    </reaction>
</comment>
<dbReference type="GO" id="GO:0016162">
    <property type="term" value="F:cellulose 1,4-beta-cellobiosidase activity"/>
    <property type="evidence" value="ECO:0007669"/>
    <property type="project" value="UniProtKB-EC"/>
</dbReference>
<keyword evidence="5 11" id="KW-0136">Cellulose degradation</keyword>
<feature type="compositionally biased region" description="Low complexity" evidence="12">
    <location>
        <begin position="485"/>
        <end position="497"/>
    </location>
</feature>
<keyword evidence="3 13" id="KW-0732">Signal</keyword>
<evidence type="ECO:0000259" key="14">
    <source>
        <dbReference type="PROSITE" id="PS51164"/>
    </source>
</evidence>
<keyword evidence="4 11" id="KW-0378">Hydrolase</keyword>
<name>T1WI91_9EURO</name>
<evidence type="ECO:0000256" key="5">
    <source>
        <dbReference type="ARBA" id="ARBA00023001"/>
    </source>
</evidence>
<reference evidence="15" key="1">
    <citation type="submission" date="2013-05" db="EMBL/GenBank/DDBJ databases">
        <authorList>
            <person name="Sardabi M."/>
            <person name="Mohammadi P."/>
            <person name="Zarrabi M."/>
            <person name="Gharavi S."/>
        </authorList>
    </citation>
    <scope>NUCLEOTIDE SEQUENCE</scope>
    <source>
        <strain evidence="15">MS861833</strain>
    </source>
</reference>
<keyword evidence="9 11" id="KW-0326">Glycosidase</keyword>
<accession>T1WI91</accession>
<dbReference type="PANTHER" id="PTHR33753">
    <property type="entry name" value="1,4-BETA-D-GLUCAN CELLOBIOHYDROLASE B"/>
    <property type="match status" value="1"/>
</dbReference>
<organism evidence="15">
    <name type="scientific">Penicillium granulatum</name>
    <dbReference type="NCBI Taxonomy" id="395885"/>
    <lineage>
        <taxon>Eukaryota</taxon>
        <taxon>Fungi</taxon>
        <taxon>Dikarya</taxon>
        <taxon>Ascomycota</taxon>
        <taxon>Pezizomycotina</taxon>
        <taxon>Eurotiomycetes</taxon>
        <taxon>Eurotiomycetidae</taxon>
        <taxon>Eurotiales</taxon>
        <taxon>Aspergillaceae</taxon>
        <taxon>Penicillium</taxon>
    </lineage>
</organism>
<dbReference type="AlphaFoldDB" id="T1WI91"/>
<dbReference type="Gene3D" id="2.70.100.10">
    <property type="entry name" value="Glycoside hydrolase, family 7, domain"/>
    <property type="match status" value="2"/>
</dbReference>
<sequence>MFAAALPSFLTLLAVASAPLIAEAHPDETWHLCTAGCASSQLHGSVVIDHNWKVHLAGHATNCYTGNMWDQPRRPDDLTCAQNCANYSLPRRCDVCAQLRSLRCLLNFVLWWSQKNIGSRLYLRHGELNTRTYALLLNQEFYFDVDVSNLPCGLIGALYFVSMDQDGGMASTPTNKAGAKYGTYCDLRTRRDLKFINGQANVGGWTPSAEDVNWEAGNTYSCCAEMDIWEANSISHQFQPHPCDLGGQTHCTGFHACTGGGTCDPDGCDFNPYRMGFHACTGTDRYGGTCDPDGCDFNPYRMGGRDFYGPRRMCFQHSPFTVVTQFRTNDGSTGTLSEIKRFYVQPGKVINQPQSTIQALLGNSITDSHPLIQKYRRRDTRQVHKHGGMAGMGAGLAYGMVLVMSLSMSLWDDHALAYMLWLDSTYPTDDHSTTPGALDSSCDISASSATPVEARGINAYVSYSNIKSGPLGSTFAPTDVDANQTTTTTKGTTTTENPTPTTTTSLCTCHTCGGIGYTGPTTCASPYTCQKLNPYYSQCL</sequence>
<dbReference type="Pfam" id="PF00840">
    <property type="entry name" value="Glyco_hydro_7"/>
    <property type="match status" value="2"/>
</dbReference>
<evidence type="ECO:0000256" key="8">
    <source>
        <dbReference type="ARBA" id="ARBA00023277"/>
    </source>
</evidence>
<evidence type="ECO:0000256" key="11">
    <source>
        <dbReference type="RuleBase" id="RU361164"/>
    </source>
</evidence>
<dbReference type="SMART" id="SM00236">
    <property type="entry name" value="fCBD"/>
    <property type="match status" value="1"/>
</dbReference>
<evidence type="ECO:0000256" key="7">
    <source>
        <dbReference type="ARBA" id="ARBA00023180"/>
    </source>
</evidence>
<dbReference type="SUPFAM" id="SSF57180">
    <property type="entry name" value="Cellulose-binding domain"/>
    <property type="match status" value="1"/>
</dbReference>
<evidence type="ECO:0000256" key="10">
    <source>
        <dbReference type="ARBA" id="ARBA00023326"/>
    </source>
</evidence>
<feature type="signal peptide" evidence="13">
    <location>
        <begin position="1"/>
        <end position="24"/>
    </location>
</feature>
<dbReference type="InterPro" id="IPR001722">
    <property type="entry name" value="Glyco_hydro_7"/>
</dbReference>
<feature type="chain" id="PRO_5004585551" description="Glucanase" evidence="13">
    <location>
        <begin position="25"/>
        <end position="540"/>
    </location>
</feature>
<feature type="region of interest" description="Disordered" evidence="12">
    <location>
        <begin position="475"/>
        <end position="497"/>
    </location>
</feature>
<keyword evidence="10 11" id="KW-0624">Polysaccharide degradation</keyword>
<evidence type="ECO:0000313" key="15">
    <source>
        <dbReference type="EMBL" id="AGU16949.1"/>
    </source>
</evidence>
<proteinExistence type="evidence at transcript level"/>
<keyword evidence="8" id="KW-0119">Carbohydrate metabolism</keyword>
<gene>
    <name evidence="15" type="primary">cbh1</name>
</gene>
<evidence type="ECO:0000256" key="3">
    <source>
        <dbReference type="ARBA" id="ARBA00022729"/>
    </source>
</evidence>
<dbReference type="SUPFAM" id="SSF49899">
    <property type="entry name" value="Concanavalin A-like lectins/glucanases"/>
    <property type="match status" value="2"/>
</dbReference>
<evidence type="ECO:0000256" key="9">
    <source>
        <dbReference type="ARBA" id="ARBA00023295"/>
    </source>
</evidence>
<dbReference type="PROSITE" id="PS51164">
    <property type="entry name" value="CBM1_2"/>
    <property type="match status" value="1"/>
</dbReference>
<dbReference type="PROSITE" id="PS00562">
    <property type="entry name" value="CBM1_1"/>
    <property type="match status" value="1"/>
</dbReference>
<evidence type="ECO:0000256" key="4">
    <source>
        <dbReference type="ARBA" id="ARBA00022801"/>
    </source>
</evidence>
<dbReference type="InterPro" id="IPR037019">
    <property type="entry name" value="Glyco_hydro_7_sf"/>
</dbReference>
<evidence type="ECO:0000256" key="2">
    <source>
        <dbReference type="ARBA" id="ARBA00006044"/>
    </source>
</evidence>
<dbReference type="PRINTS" id="PR00734">
    <property type="entry name" value="GLHYDRLASE7"/>
</dbReference>
<dbReference type="PANTHER" id="PTHR33753:SF2">
    <property type="entry name" value="GLYCOSIDE HYDROLASE FAMILY 7 PROTEIN"/>
    <property type="match status" value="1"/>
</dbReference>
<dbReference type="EMBL" id="KF032028">
    <property type="protein sequence ID" value="AGU16949.1"/>
    <property type="molecule type" value="mRNA"/>
</dbReference>
<dbReference type="InterPro" id="IPR013320">
    <property type="entry name" value="ConA-like_dom_sf"/>
</dbReference>
<dbReference type="GO" id="GO:0030245">
    <property type="term" value="P:cellulose catabolic process"/>
    <property type="evidence" value="ECO:0007669"/>
    <property type="project" value="UniProtKB-KW"/>
</dbReference>
<evidence type="ECO:0000256" key="1">
    <source>
        <dbReference type="ARBA" id="ARBA00001641"/>
    </source>
</evidence>
<evidence type="ECO:0000256" key="6">
    <source>
        <dbReference type="ARBA" id="ARBA00023157"/>
    </source>
</evidence>